<evidence type="ECO:0000256" key="1">
    <source>
        <dbReference type="SAM" id="Phobius"/>
    </source>
</evidence>
<keyword evidence="3" id="KW-0406">Ion transport</keyword>
<evidence type="ECO:0000259" key="2">
    <source>
        <dbReference type="Pfam" id="PF07885"/>
    </source>
</evidence>
<organism evidence="3 4">
    <name type="scientific">Phaeocystidibacter luteus</name>
    <dbReference type="NCBI Taxonomy" id="911197"/>
    <lineage>
        <taxon>Bacteria</taxon>
        <taxon>Pseudomonadati</taxon>
        <taxon>Bacteroidota</taxon>
        <taxon>Flavobacteriia</taxon>
        <taxon>Flavobacteriales</taxon>
        <taxon>Phaeocystidibacteraceae</taxon>
        <taxon>Phaeocystidibacter</taxon>
    </lineage>
</organism>
<dbReference type="SUPFAM" id="SSF81324">
    <property type="entry name" value="Voltage-gated potassium channels"/>
    <property type="match status" value="1"/>
</dbReference>
<sequence>MSSYIYKSLIYIRERRFAFLLFGLIQHLYIGMTGLDTGLYETVVWPINMVVLGIASLGVFNRTKRWAKILGIALLLVVFATPLILPAFKYSPEVIQFISIAYLMFFLYIAWGIKDCLFRPRSMTNEIIFASASGYFLLIEIAAFLMMFFYAGNPDSFTGVDGTSIATVYMDFVYFETITQSTVGFGDITPVHYAPKLASAFIAAVGQLYIVMLVGVIISRYAGHRMDDSNS</sequence>
<feature type="transmembrane region" description="Helical" evidence="1">
    <location>
        <begin position="134"/>
        <end position="152"/>
    </location>
</feature>
<keyword evidence="1" id="KW-0812">Transmembrane</keyword>
<evidence type="ECO:0000313" key="4">
    <source>
        <dbReference type="Proteomes" id="UP000468650"/>
    </source>
</evidence>
<feature type="transmembrane region" description="Helical" evidence="1">
    <location>
        <begin position="197"/>
        <end position="218"/>
    </location>
</feature>
<evidence type="ECO:0000313" key="3">
    <source>
        <dbReference type="EMBL" id="KAB2813927.1"/>
    </source>
</evidence>
<comment type="caution">
    <text evidence="3">The sequence shown here is derived from an EMBL/GenBank/DDBJ whole genome shotgun (WGS) entry which is preliminary data.</text>
</comment>
<keyword evidence="1" id="KW-1133">Transmembrane helix</keyword>
<dbReference type="AlphaFoldDB" id="A0A6N6RJN5"/>
<feature type="transmembrane region" description="Helical" evidence="1">
    <location>
        <begin position="17"/>
        <end position="37"/>
    </location>
</feature>
<dbReference type="OrthoDB" id="9799090at2"/>
<dbReference type="Pfam" id="PF07885">
    <property type="entry name" value="Ion_trans_2"/>
    <property type="match status" value="1"/>
</dbReference>
<keyword evidence="3" id="KW-0407">Ion channel</keyword>
<dbReference type="Proteomes" id="UP000468650">
    <property type="component" value="Unassembled WGS sequence"/>
</dbReference>
<dbReference type="GO" id="GO:0034220">
    <property type="term" value="P:monoatomic ion transmembrane transport"/>
    <property type="evidence" value="ECO:0007669"/>
    <property type="project" value="UniProtKB-KW"/>
</dbReference>
<reference evidence="3 4" key="1">
    <citation type="submission" date="2019-09" db="EMBL/GenBank/DDBJ databases">
        <title>Genomes of family Cryomorphaceae.</title>
        <authorList>
            <person name="Bowman J.P."/>
        </authorList>
    </citation>
    <scope>NUCLEOTIDE SEQUENCE [LARGE SCALE GENOMIC DNA]</scope>
    <source>
        <strain evidence="3 4">LMG 25704</strain>
    </source>
</reference>
<keyword evidence="4" id="KW-1185">Reference proteome</keyword>
<dbReference type="InterPro" id="IPR013099">
    <property type="entry name" value="K_chnl_dom"/>
</dbReference>
<keyword evidence="1" id="KW-0472">Membrane</keyword>
<feature type="transmembrane region" description="Helical" evidence="1">
    <location>
        <begin position="69"/>
        <end position="88"/>
    </location>
</feature>
<feature type="transmembrane region" description="Helical" evidence="1">
    <location>
        <begin position="94"/>
        <end position="113"/>
    </location>
</feature>
<protein>
    <submittedName>
        <fullName evidence="3">Two pore domain potassium channel family protein</fullName>
    </submittedName>
</protein>
<feature type="domain" description="Potassium channel" evidence="2">
    <location>
        <begin position="143"/>
        <end position="220"/>
    </location>
</feature>
<name>A0A6N6RJN5_9FLAO</name>
<feature type="transmembrane region" description="Helical" evidence="1">
    <location>
        <begin position="43"/>
        <end position="60"/>
    </location>
</feature>
<dbReference type="RefSeq" id="WP_151666595.1">
    <property type="nucleotide sequence ID" value="NZ_WBVO01000002.1"/>
</dbReference>
<keyword evidence="3" id="KW-0813">Transport</keyword>
<accession>A0A6N6RJN5</accession>
<dbReference type="Gene3D" id="1.10.287.70">
    <property type="match status" value="1"/>
</dbReference>
<gene>
    <name evidence="3" type="ORF">F8C67_04375</name>
</gene>
<dbReference type="EMBL" id="WBVO01000002">
    <property type="protein sequence ID" value="KAB2813927.1"/>
    <property type="molecule type" value="Genomic_DNA"/>
</dbReference>
<proteinExistence type="predicted"/>